<organism evidence="1 2">
    <name type="scientific">Pontibacter diazotrophicus</name>
    <dbReference type="NCBI Taxonomy" id="1400979"/>
    <lineage>
        <taxon>Bacteria</taxon>
        <taxon>Pseudomonadati</taxon>
        <taxon>Bacteroidota</taxon>
        <taxon>Cytophagia</taxon>
        <taxon>Cytophagales</taxon>
        <taxon>Hymenobacteraceae</taxon>
        <taxon>Pontibacter</taxon>
    </lineage>
</organism>
<proteinExistence type="predicted"/>
<comment type="caution">
    <text evidence="1">The sequence shown here is derived from an EMBL/GenBank/DDBJ whole genome shotgun (WGS) entry which is preliminary data.</text>
</comment>
<evidence type="ECO:0000313" key="1">
    <source>
        <dbReference type="EMBL" id="RDV11874.1"/>
    </source>
</evidence>
<keyword evidence="2" id="KW-1185">Reference proteome</keyword>
<gene>
    <name evidence="1" type="ORF">DXT99_23505</name>
</gene>
<dbReference type="RefSeq" id="WP_115568040.1">
    <property type="nucleotide sequence ID" value="NZ_QRGR01000037.1"/>
</dbReference>
<dbReference type="Proteomes" id="UP000256708">
    <property type="component" value="Unassembled WGS sequence"/>
</dbReference>
<accession>A0A3D8L390</accession>
<dbReference type="AlphaFoldDB" id="A0A3D8L390"/>
<name>A0A3D8L390_9BACT</name>
<evidence type="ECO:0000313" key="2">
    <source>
        <dbReference type="Proteomes" id="UP000256708"/>
    </source>
</evidence>
<protein>
    <submittedName>
        <fullName evidence="1">Uncharacterized protein</fullName>
    </submittedName>
</protein>
<dbReference type="EMBL" id="QRGR01000037">
    <property type="protein sequence ID" value="RDV11874.1"/>
    <property type="molecule type" value="Genomic_DNA"/>
</dbReference>
<reference evidence="2" key="1">
    <citation type="submission" date="2018-08" db="EMBL/GenBank/DDBJ databases">
        <authorList>
            <person name="Liu Z.-W."/>
            <person name="Du Z.-J."/>
        </authorList>
    </citation>
    <scope>NUCLEOTIDE SEQUENCE [LARGE SCALE GENOMIC DNA]</scope>
    <source>
        <strain evidence="2">H4X</strain>
    </source>
</reference>
<sequence length="150" mass="17377">MKKYLLIFLLASSCDFATHESRLSLDESQAVSYELVNYMESGYYEMSIGEGKTYTIEYYCSDSVKNVKGFLDSSESQMLTRMVSSIAFDTTVKLVKLHHSHEEFSEFDLQLKDGRIISDAYINEGRENLKKLLHNISMKRIECEKLKELK</sequence>